<evidence type="ECO:0000313" key="2">
    <source>
        <dbReference type="EMBL" id="KAL2048507.1"/>
    </source>
</evidence>
<organism evidence="2 3">
    <name type="scientific">Stereocaulon virgatum</name>
    <dbReference type="NCBI Taxonomy" id="373712"/>
    <lineage>
        <taxon>Eukaryota</taxon>
        <taxon>Fungi</taxon>
        <taxon>Dikarya</taxon>
        <taxon>Ascomycota</taxon>
        <taxon>Pezizomycotina</taxon>
        <taxon>Lecanoromycetes</taxon>
        <taxon>OSLEUM clade</taxon>
        <taxon>Lecanoromycetidae</taxon>
        <taxon>Lecanorales</taxon>
        <taxon>Lecanorineae</taxon>
        <taxon>Stereocaulaceae</taxon>
        <taxon>Stereocaulon</taxon>
    </lineage>
</organism>
<dbReference type="EMBL" id="JBEFKJ010000001">
    <property type="protein sequence ID" value="KAL2048507.1"/>
    <property type="molecule type" value="Genomic_DNA"/>
</dbReference>
<protein>
    <recommendedName>
        <fullName evidence="4">TPR-like protein</fullName>
    </recommendedName>
</protein>
<name>A0ABR4AS31_9LECA</name>
<dbReference type="InterPro" id="IPR011990">
    <property type="entry name" value="TPR-like_helical_dom_sf"/>
</dbReference>
<accession>A0ABR4AS31</accession>
<evidence type="ECO:0008006" key="4">
    <source>
        <dbReference type="Google" id="ProtNLM"/>
    </source>
</evidence>
<dbReference type="Proteomes" id="UP001590950">
    <property type="component" value="Unassembled WGS sequence"/>
</dbReference>
<feature type="compositionally biased region" description="Basic and acidic residues" evidence="1">
    <location>
        <begin position="12"/>
        <end position="22"/>
    </location>
</feature>
<dbReference type="Gene3D" id="1.25.40.10">
    <property type="entry name" value="Tetratricopeptide repeat domain"/>
    <property type="match status" value="1"/>
</dbReference>
<comment type="caution">
    <text evidence="2">The sequence shown here is derived from an EMBL/GenBank/DDBJ whole genome shotgun (WGS) entry which is preliminary data.</text>
</comment>
<keyword evidence="3" id="KW-1185">Reference proteome</keyword>
<feature type="region of interest" description="Disordered" evidence="1">
    <location>
        <begin position="1"/>
        <end position="24"/>
    </location>
</feature>
<dbReference type="SUPFAM" id="SSF48452">
    <property type="entry name" value="TPR-like"/>
    <property type="match status" value="1"/>
</dbReference>
<gene>
    <name evidence="2" type="ORF">N7G274_000419</name>
</gene>
<evidence type="ECO:0000313" key="3">
    <source>
        <dbReference type="Proteomes" id="UP001590950"/>
    </source>
</evidence>
<sequence length="499" mass="54995">MPKQKQFLNAKRKIEQGNKNRGPETANEFLAAGVRFEEAGEKWRAGDAAKSSRFFVRATETYDAGLQRFPQSADLAYNKARLQYEVCQQPRLVANLHTSLIDLLQIALKSHRFALKIDQNNSDLLFNTAQVLTSIVENLGDGKALVENFRDEALRLYQEAFELFQRCLTVQEFRYTQAQENIAPGEASISDANHADEATTSSNAFNATAEEVWASIEESTTKDTLLDTAIAQLETLTAICTLGTSYVDGGLAWVEEYYRTKLNDTIAFYLSGTSRQHEAALAKAKFVAAISEAAFKGGALNASTYETELNAAFTSPDLDLTDDPQALCDRADAYLSFNASVQIALQQAQLIELPQIGSTCWKQITKALDSLTAASKLPNAENLPQMHLRRGDCELLRLHLGEAPLRYDLAIKSAPTLLSNSGVYFRGAATLAKRKGGADDERKEAEVKEAIALALADDSEKLTSLTKSQRDLVGMTMEEMSDEGLLGEQSLQKLGWLFM</sequence>
<proteinExistence type="predicted"/>
<reference evidence="2 3" key="1">
    <citation type="submission" date="2024-09" db="EMBL/GenBank/DDBJ databases">
        <title>Rethinking Asexuality: The Enigmatic Case of Functional Sexual Genes in Lepraria (Stereocaulaceae).</title>
        <authorList>
            <person name="Doellman M."/>
            <person name="Sun Y."/>
            <person name="Barcenas-Pena A."/>
            <person name="Lumbsch H.T."/>
            <person name="Grewe F."/>
        </authorList>
    </citation>
    <scope>NUCLEOTIDE SEQUENCE [LARGE SCALE GENOMIC DNA]</scope>
    <source>
        <strain evidence="2 3">Mercado 3170</strain>
    </source>
</reference>
<evidence type="ECO:0000256" key="1">
    <source>
        <dbReference type="SAM" id="MobiDB-lite"/>
    </source>
</evidence>